<evidence type="ECO:0000256" key="1">
    <source>
        <dbReference type="SAM" id="MobiDB-lite"/>
    </source>
</evidence>
<feature type="region of interest" description="Disordered" evidence="1">
    <location>
        <begin position="1"/>
        <end position="49"/>
    </location>
</feature>
<organism evidence="2 3">
    <name type="scientific">Pseudomonas batumici</name>
    <dbReference type="NCBI Taxonomy" id="226910"/>
    <lineage>
        <taxon>Bacteria</taxon>
        <taxon>Pseudomonadati</taxon>
        <taxon>Pseudomonadota</taxon>
        <taxon>Gammaproteobacteria</taxon>
        <taxon>Pseudomonadales</taxon>
        <taxon>Pseudomonadaceae</taxon>
        <taxon>Pseudomonas</taxon>
    </lineage>
</organism>
<accession>A0A0C2I2T0</accession>
<dbReference type="Proteomes" id="UP000031535">
    <property type="component" value="Unassembled WGS sequence"/>
</dbReference>
<dbReference type="AlphaFoldDB" id="A0A0C2I2T0"/>
<dbReference type="EMBL" id="JXDG01000035">
    <property type="protein sequence ID" value="KIH83536.1"/>
    <property type="molecule type" value="Genomic_DNA"/>
</dbReference>
<feature type="compositionally biased region" description="Basic and acidic residues" evidence="1">
    <location>
        <begin position="13"/>
        <end position="28"/>
    </location>
</feature>
<gene>
    <name evidence="2" type="ORF">UCMB321_2662</name>
</gene>
<protein>
    <submittedName>
        <fullName evidence="2">Uncharacterized protein</fullName>
    </submittedName>
</protein>
<evidence type="ECO:0000313" key="3">
    <source>
        <dbReference type="Proteomes" id="UP000031535"/>
    </source>
</evidence>
<proteinExistence type="predicted"/>
<sequence>MDGPEGPAHFHRPHGDQLDGEQKIDQDSYGRTLESTCMGHESTSVVKRR</sequence>
<evidence type="ECO:0000313" key="2">
    <source>
        <dbReference type="EMBL" id="KIH83536.1"/>
    </source>
</evidence>
<keyword evidence="3" id="KW-1185">Reference proteome</keyword>
<comment type="caution">
    <text evidence="2">The sequence shown here is derived from an EMBL/GenBank/DDBJ whole genome shotgun (WGS) entry which is preliminary data.</text>
</comment>
<name>A0A0C2I2T0_9PSED</name>
<reference evidence="2 3" key="1">
    <citation type="submission" date="2015-01" db="EMBL/GenBank/DDBJ databases">
        <title>Complete genome of Pseudomonas batumici UCM B-321 producer of the batumin antibiotic with strong antistaphilococcal and potential anticancer activity.</title>
        <authorList>
            <person name="Klochko V.V."/>
            <person name="Zelena L.B."/>
            <person name="Elena K.A."/>
            <person name="Reva O.N."/>
        </authorList>
    </citation>
    <scope>NUCLEOTIDE SEQUENCE [LARGE SCALE GENOMIC DNA]</scope>
    <source>
        <strain evidence="2 3">UCM B-321</strain>
    </source>
</reference>
<dbReference type="PATRIC" id="fig|226910.6.peg.2652"/>